<dbReference type="Pfam" id="PF01138">
    <property type="entry name" value="RNase_PH"/>
    <property type="match status" value="2"/>
</dbReference>
<dbReference type="FunFam" id="3.30.230.70:FF:000002">
    <property type="entry name" value="Polyribonucleotide nucleotidyltransferase"/>
    <property type="match status" value="1"/>
</dbReference>
<dbReference type="GO" id="GO:0003723">
    <property type="term" value="F:RNA binding"/>
    <property type="evidence" value="ECO:0007669"/>
    <property type="project" value="UniProtKB-UniRule"/>
</dbReference>
<evidence type="ECO:0000256" key="8">
    <source>
        <dbReference type="ARBA" id="ARBA00022884"/>
    </source>
</evidence>
<dbReference type="EC" id="2.7.7.8" evidence="9"/>
<name>A0A2H0Y160_UNCSA</name>
<dbReference type="GO" id="GO:0006402">
    <property type="term" value="P:mRNA catabolic process"/>
    <property type="evidence" value="ECO:0007669"/>
    <property type="project" value="UniProtKB-UniRule"/>
</dbReference>
<dbReference type="Gene3D" id="2.40.50.140">
    <property type="entry name" value="Nucleic acid-binding proteins"/>
    <property type="match status" value="1"/>
</dbReference>
<evidence type="ECO:0000256" key="3">
    <source>
        <dbReference type="ARBA" id="ARBA00022490"/>
    </source>
</evidence>
<dbReference type="PIRSF" id="PIRSF005499">
    <property type="entry name" value="PNPase"/>
    <property type="match status" value="1"/>
</dbReference>
<dbReference type="Gene3D" id="3.30.1370.10">
    <property type="entry name" value="K Homology domain, type 1"/>
    <property type="match status" value="1"/>
</dbReference>
<keyword evidence="8 9" id="KW-0694">RNA-binding</keyword>
<dbReference type="InterPro" id="IPR003029">
    <property type="entry name" value="S1_domain"/>
</dbReference>
<sequence>MSYHIVETALGSNKTLSFATGKLALEASGAVVVRVGDTMVLASTVAANTTRPGIDFFPLLVDFEEKLYAVGRIPGGFFKREGKPTENAILTARRIDRPIRPLFPDGFRNDVQIVITPLSVDPENPPDILAINGASAALMISDIPFDDPIGAARVAKIGDKFVLDPGMEEMKESEMDLVVAGTDSTIMMIECGSDQVAEADVLAGIKLAHGRIKEIIKLQRELAQKVGKKKREFALYAPNEKITKFVKDKALVNIEAAYKLNDRDERKAALSKISSELTEQVKANEEIKQLAAENPNDVKNIFDKLQKALVRKNILEKNQRPDGRKLDEIRKIECEVGVLPRVHGSAVFSRGSTQVLTVATLGALGEEQRLDGLSPEETKRYMHHYNFPSYSVGEVRPLRGPGRREIGHGALAEKSLLPVVPGEDKFPYTIRLVSEVLGSNGSTSMASTCASTLALMDAGVKIESPVAGISVGLVKDGNKEILFTDIQGIEDFYGDMDFKVAGTSKGITGIQVDCKIKGLSLELIEKTLEMTKKARAIILEKMLAAIGAPREELSKYAPRVISLKIDPSKIGLVIGPGGKNIRGMIEETGAQIDIEDDGTVLITCVESEGGERAKKMIMDMTYEPKVGDVFLGKVVRLMAFGAFVEIVPGKDGLVHVSQISQQRVAKVEDVLNIGDEVVVKLVEKDDQGRLNLSMKAVTAEEKKKAQG</sequence>
<dbReference type="CDD" id="cd02393">
    <property type="entry name" value="KH-I_PNPase"/>
    <property type="match status" value="1"/>
</dbReference>
<dbReference type="InterPro" id="IPR027408">
    <property type="entry name" value="PNPase/RNase_PH_dom_sf"/>
</dbReference>
<dbReference type="Pfam" id="PF03726">
    <property type="entry name" value="PNPase"/>
    <property type="match status" value="1"/>
</dbReference>
<dbReference type="SUPFAM" id="SSF54211">
    <property type="entry name" value="Ribosomal protein S5 domain 2-like"/>
    <property type="match status" value="2"/>
</dbReference>
<dbReference type="CDD" id="cd04472">
    <property type="entry name" value="S1_PNPase"/>
    <property type="match status" value="1"/>
</dbReference>
<dbReference type="Pfam" id="PF00013">
    <property type="entry name" value="KH_1"/>
    <property type="match status" value="1"/>
</dbReference>
<comment type="function">
    <text evidence="9">Involved in mRNA degradation. Catalyzes the phosphorolysis of single-stranded polyribonucleotides processively in the 3'- to 5'-direction.</text>
</comment>
<dbReference type="GO" id="GO:0005829">
    <property type="term" value="C:cytosol"/>
    <property type="evidence" value="ECO:0007669"/>
    <property type="project" value="UniProtKB-ARBA"/>
</dbReference>
<evidence type="ECO:0000313" key="12">
    <source>
        <dbReference type="Proteomes" id="UP000231343"/>
    </source>
</evidence>
<dbReference type="InterPro" id="IPR015848">
    <property type="entry name" value="PNPase_PH_RNA-bd_bac/org-type"/>
</dbReference>
<dbReference type="CDD" id="cd11363">
    <property type="entry name" value="RNase_PH_PNPase_1"/>
    <property type="match status" value="1"/>
</dbReference>
<accession>A0A2H0Y160</accession>
<dbReference type="SUPFAM" id="SSF54791">
    <property type="entry name" value="Eukaryotic type KH-domain (KH-domain type I)"/>
    <property type="match status" value="1"/>
</dbReference>
<evidence type="ECO:0000256" key="5">
    <source>
        <dbReference type="ARBA" id="ARBA00022695"/>
    </source>
</evidence>
<dbReference type="Gene3D" id="3.30.230.70">
    <property type="entry name" value="GHMP Kinase, N-terminal domain"/>
    <property type="match status" value="2"/>
</dbReference>
<evidence type="ECO:0000256" key="4">
    <source>
        <dbReference type="ARBA" id="ARBA00022679"/>
    </source>
</evidence>
<dbReference type="PANTHER" id="PTHR11252">
    <property type="entry name" value="POLYRIBONUCLEOTIDE NUCLEOTIDYLTRANSFERASE"/>
    <property type="match status" value="1"/>
</dbReference>
<keyword evidence="3 9" id="KW-0963">Cytoplasm</keyword>
<feature type="binding site" evidence="9">
    <location>
        <position position="491"/>
    </location>
    <ligand>
        <name>Mg(2+)</name>
        <dbReference type="ChEBI" id="CHEBI:18420"/>
    </ligand>
</feature>
<comment type="cofactor">
    <cofactor evidence="9">
        <name>Mg(2+)</name>
        <dbReference type="ChEBI" id="CHEBI:18420"/>
    </cofactor>
</comment>
<evidence type="ECO:0000259" key="10">
    <source>
        <dbReference type="PROSITE" id="PS50126"/>
    </source>
</evidence>
<evidence type="ECO:0000256" key="7">
    <source>
        <dbReference type="ARBA" id="ARBA00022842"/>
    </source>
</evidence>
<dbReference type="AlphaFoldDB" id="A0A2H0Y160"/>
<dbReference type="GO" id="GO:0000175">
    <property type="term" value="F:3'-5'-RNA exonuclease activity"/>
    <property type="evidence" value="ECO:0007669"/>
    <property type="project" value="TreeGrafter"/>
</dbReference>
<reference evidence="11 12" key="1">
    <citation type="submission" date="2017-09" db="EMBL/GenBank/DDBJ databases">
        <title>Depth-based differentiation of microbial function through sediment-hosted aquifers and enrichment of novel symbionts in the deep terrestrial subsurface.</title>
        <authorList>
            <person name="Probst A.J."/>
            <person name="Ladd B."/>
            <person name="Jarett J.K."/>
            <person name="Geller-Mcgrath D.E."/>
            <person name="Sieber C.M."/>
            <person name="Emerson J.B."/>
            <person name="Anantharaman K."/>
            <person name="Thomas B.C."/>
            <person name="Malmstrom R."/>
            <person name="Stieglmeier M."/>
            <person name="Klingl A."/>
            <person name="Woyke T."/>
            <person name="Ryan C.M."/>
            <person name="Banfield J.F."/>
        </authorList>
    </citation>
    <scope>NUCLEOTIDE SEQUENCE [LARGE SCALE GENOMIC DNA]</scope>
    <source>
        <strain evidence="11">CG08_land_8_20_14_0_20_45_16</strain>
    </source>
</reference>
<dbReference type="InterPro" id="IPR020568">
    <property type="entry name" value="Ribosomal_Su5_D2-typ_SF"/>
</dbReference>
<evidence type="ECO:0000256" key="1">
    <source>
        <dbReference type="ARBA" id="ARBA00004496"/>
    </source>
</evidence>
<dbReference type="InterPro" id="IPR015847">
    <property type="entry name" value="ExoRNase_PH_dom2"/>
</dbReference>
<dbReference type="CDD" id="cd11364">
    <property type="entry name" value="RNase_PH_PNPase_2"/>
    <property type="match status" value="1"/>
</dbReference>
<evidence type="ECO:0000256" key="9">
    <source>
        <dbReference type="HAMAP-Rule" id="MF_01595"/>
    </source>
</evidence>
<evidence type="ECO:0000256" key="2">
    <source>
        <dbReference type="ARBA" id="ARBA00007404"/>
    </source>
</evidence>
<protein>
    <recommendedName>
        <fullName evidence="9">Polyribonucleotide nucleotidyltransferase</fullName>
        <ecNumber evidence="9">2.7.7.8</ecNumber>
    </recommendedName>
    <alternativeName>
        <fullName evidence="9">Polynucleotide phosphorylase</fullName>
        <shortName evidence="9">PNPase</shortName>
    </alternativeName>
</protein>
<dbReference type="GO" id="GO:0000287">
    <property type="term" value="F:magnesium ion binding"/>
    <property type="evidence" value="ECO:0007669"/>
    <property type="project" value="UniProtKB-UniRule"/>
</dbReference>
<dbReference type="SMART" id="SM00322">
    <property type="entry name" value="KH"/>
    <property type="match status" value="1"/>
</dbReference>
<dbReference type="Proteomes" id="UP000231343">
    <property type="component" value="Unassembled WGS sequence"/>
</dbReference>
<keyword evidence="6 9" id="KW-0479">Metal-binding</keyword>
<dbReference type="GO" id="GO:0004654">
    <property type="term" value="F:polyribonucleotide nucleotidyltransferase activity"/>
    <property type="evidence" value="ECO:0007669"/>
    <property type="project" value="UniProtKB-UniRule"/>
</dbReference>
<dbReference type="FunFam" id="3.30.1370.10:FF:000001">
    <property type="entry name" value="Polyribonucleotide nucleotidyltransferase"/>
    <property type="match status" value="1"/>
</dbReference>
<gene>
    <name evidence="9" type="primary">pnp</name>
    <name evidence="11" type="ORF">COT42_01575</name>
</gene>
<feature type="domain" description="S1 motif" evidence="10">
    <location>
        <begin position="627"/>
        <end position="695"/>
    </location>
</feature>
<dbReference type="NCBIfam" id="NF008805">
    <property type="entry name" value="PRK11824.1"/>
    <property type="match status" value="1"/>
</dbReference>
<dbReference type="InterPro" id="IPR004088">
    <property type="entry name" value="KH_dom_type_1"/>
</dbReference>
<dbReference type="SUPFAM" id="SSF50249">
    <property type="entry name" value="Nucleic acid-binding proteins"/>
    <property type="match status" value="1"/>
</dbReference>
<dbReference type="SMART" id="SM00316">
    <property type="entry name" value="S1"/>
    <property type="match status" value="1"/>
</dbReference>
<dbReference type="InterPro" id="IPR036612">
    <property type="entry name" value="KH_dom_type_1_sf"/>
</dbReference>
<dbReference type="HAMAP" id="MF_01595">
    <property type="entry name" value="PNPase"/>
    <property type="match status" value="1"/>
</dbReference>
<dbReference type="InterPro" id="IPR036345">
    <property type="entry name" value="ExoRNase_PH_dom2_sf"/>
</dbReference>
<organism evidence="11 12">
    <name type="scientific">Candidatus Saganbacteria bacterium CG08_land_8_20_14_0_20_45_16</name>
    <dbReference type="NCBI Taxonomy" id="2014293"/>
    <lineage>
        <taxon>Bacteria</taxon>
        <taxon>Bacillati</taxon>
        <taxon>Saganbacteria</taxon>
    </lineage>
</organism>
<dbReference type="EMBL" id="PEYM01000029">
    <property type="protein sequence ID" value="PIS31263.1"/>
    <property type="molecule type" value="Genomic_DNA"/>
</dbReference>
<dbReference type="FunFam" id="2.40.50.140:FF:000023">
    <property type="entry name" value="Polyribonucleotide nucleotidyltransferase"/>
    <property type="match status" value="1"/>
</dbReference>
<dbReference type="InterPro" id="IPR001247">
    <property type="entry name" value="ExoRNase_PH_dom1"/>
</dbReference>
<keyword evidence="7 9" id="KW-0460">Magnesium</keyword>
<dbReference type="GO" id="GO:0006396">
    <property type="term" value="P:RNA processing"/>
    <property type="evidence" value="ECO:0007669"/>
    <property type="project" value="InterPro"/>
</dbReference>
<dbReference type="Pfam" id="PF00575">
    <property type="entry name" value="S1"/>
    <property type="match status" value="1"/>
</dbReference>
<evidence type="ECO:0000313" key="11">
    <source>
        <dbReference type="EMBL" id="PIS31263.1"/>
    </source>
</evidence>
<evidence type="ECO:0000256" key="6">
    <source>
        <dbReference type="ARBA" id="ARBA00022723"/>
    </source>
</evidence>
<dbReference type="PROSITE" id="PS50126">
    <property type="entry name" value="S1"/>
    <property type="match status" value="1"/>
</dbReference>
<dbReference type="InterPro" id="IPR012162">
    <property type="entry name" value="PNPase"/>
</dbReference>
<comment type="catalytic activity">
    <reaction evidence="9">
        <text>RNA(n+1) + phosphate = RNA(n) + a ribonucleoside 5'-diphosphate</text>
        <dbReference type="Rhea" id="RHEA:22096"/>
        <dbReference type="Rhea" id="RHEA-COMP:14527"/>
        <dbReference type="Rhea" id="RHEA-COMP:17342"/>
        <dbReference type="ChEBI" id="CHEBI:43474"/>
        <dbReference type="ChEBI" id="CHEBI:57930"/>
        <dbReference type="ChEBI" id="CHEBI:140395"/>
        <dbReference type="EC" id="2.7.7.8"/>
    </reaction>
</comment>
<proteinExistence type="inferred from homology"/>
<feature type="binding site" evidence="9">
    <location>
        <position position="497"/>
    </location>
    <ligand>
        <name>Mg(2+)</name>
        <dbReference type="ChEBI" id="CHEBI:18420"/>
    </ligand>
</feature>
<comment type="similarity">
    <text evidence="2 9">Belongs to the polyribonucleotide nucleotidyltransferase family.</text>
</comment>
<keyword evidence="5 9" id="KW-0548">Nucleotidyltransferase</keyword>
<comment type="subcellular location">
    <subcellularLocation>
        <location evidence="1 9">Cytoplasm</location>
    </subcellularLocation>
</comment>
<comment type="caution">
    <text evidence="11">The sequence shown here is derived from an EMBL/GenBank/DDBJ whole genome shotgun (WGS) entry which is preliminary data.</text>
</comment>
<dbReference type="FunFam" id="3.30.230.70:FF:000001">
    <property type="entry name" value="Polyribonucleotide nucleotidyltransferase"/>
    <property type="match status" value="1"/>
</dbReference>
<dbReference type="InterPro" id="IPR004087">
    <property type="entry name" value="KH_dom"/>
</dbReference>
<keyword evidence="4 9" id="KW-0808">Transferase</keyword>
<dbReference type="PANTHER" id="PTHR11252:SF0">
    <property type="entry name" value="POLYRIBONUCLEOTIDE NUCLEOTIDYLTRANSFERASE 1, MITOCHONDRIAL"/>
    <property type="match status" value="1"/>
</dbReference>
<dbReference type="SUPFAM" id="SSF55666">
    <property type="entry name" value="Ribonuclease PH domain 2-like"/>
    <property type="match status" value="2"/>
</dbReference>
<dbReference type="PROSITE" id="PS50084">
    <property type="entry name" value="KH_TYPE_1"/>
    <property type="match status" value="1"/>
</dbReference>
<dbReference type="InterPro" id="IPR012340">
    <property type="entry name" value="NA-bd_OB-fold"/>
</dbReference>
<dbReference type="NCBIfam" id="TIGR03591">
    <property type="entry name" value="polynuc_phos"/>
    <property type="match status" value="1"/>
</dbReference>
<dbReference type="Pfam" id="PF03725">
    <property type="entry name" value="RNase_PH_C"/>
    <property type="match status" value="1"/>
</dbReference>